<comment type="caution">
    <text evidence="1">The sequence shown here is derived from an EMBL/GenBank/DDBJ whole genome shotgun (WGS) entry which is preliminary data.</text>
</comment>
<organism evidence="1 2">
    <name type="scientific">Candidatus Woesebacteria bacterium RIFCSPHIGHO2_12_FULL_41_24</name>
    <dbReference type="NCBI Taxonomy" id="1802510"/>
    <lineage>
        <taxon>Bacteria</taxon>
        <taxon>Candidatus Woeseibacteriota</taxon>
    </lineage>
</organism>
<gene>
    <name evidence="1" type="ORF">A3E44_05550</name>
</gene>
<dbReference type="Gene3D" id="3.90.1720.10">
    <property type="entry name" value="endopeptidase domain like (from Nostoc punctiforme)"/>
    <property type="match status" value="1"/>
</dbReference>
<sequence length="234" mass="27085">MKLKNFPKTYKLLQEYLHLTFGNADIACPYWINKLNQHIRGPFSGKGTPKQIKKSALTRALKRNINLAKLSRRQILIFLRQNRIGVDCSGFVYNLANYLDKEKGGEGLARKLFNKKIFPRWNPAWRTSVQILTSNAKTREIKLSDIRVGDLIRLTSGRHVLFVIDVTGKYITYAHSSKFLTKKSGVHLGKIKVTDRLKGLEDQLWLEKTPKGESFGKKYFDPSQGDSLRRFNWW</sequence>
<protein>
    <submittedName>
        <fullName evidence="1">Uncharacterized protein</fullName>
    </submittedName>
</protein>
<reference evidence="1 2" key="1">
    <citation type="journal article" date="2016" name="Nat. Commun.">
        <title>Thousands of microbial genomes shed light on interconnected biogeochemical processes in an aquifer system.</title>
        <authorList>
            <person name="Anantharaman K."/>
            <person name="Brown C.T."/>
            <person name="Hug L.A."/>
            <person name="Sharon I."/>
            <person name="Castelle C.J."/>
            <person name="Probst A.J."/>
            <person name="Thomas B.C."/>
            <person name="Singh A."/>
            <person name="Wilkins M.J."/>
            <person name="Karaoz U."/>
            <person name="Brodie E.L."/>
            <person name="Williams K.H."/>
            <person name="Hubbard S.S."/>
            <person name="Banfield J.F."/>
        </authorList>
    </citation>
    <scope>NUCLEOTIDE SEQUENCE [LARGE SCALE GENOMIC DNA]</scope>
</reference>
<name>A0A1F8AQ03_9BACT</name>
<proteinExistence type="predicted"/>
<dbReference type="EMBL" id="MGGW01000020">
    <property type="protein sequence ID" value="OGM53853.1"/>
    <property type="molecule type" value="Genomic_DNA"/>
</dbReference>
<dbReference type="AlphaFoldDB" id="A0A1F8AQ03"/>
<evidence type="ECO:0000313" key="2">
    <source>
        <dbReference type="Proteomes" id="UP000178603"/>
    </source>
</evidence>
<dbReference type="Proteomes" id="UP000178603">
    <property type="component" value="Unassembled WGS sequence"/>
</dbReference>
<accession>A0A1F8AQ03</accession>
<evidence type="ECO:0000313" key="1">
    <source>
        <dbReference type="EMBL" id="OGM53853.1"/>
    </source>
</evidence>